<dbReference type="AlphaFoldDB" id="A0A080M8M5"/>
<keyword evidence="2" id="KW-1185">Reference proteome</keyword>
<accession>A0A080M8M5</accession>
<reference evidence="1" key="1">
    <citation type="submission" date="2014-02" db="EMBL/GenBank/DDBJ databases">
        <title>Expanding our view of genomic diversity in Candidatus Accumulibacter clades.</title>
        <authorList>
            <person name="Skennerton C.T."/>
            <person name="Barr J.J."/>
            <person name="Slater F.R."/>
            <person name="Bond P.L."/>
            <person name="Tyson G.W."/>
        </authorList>
    </citation>
    <scope>NUCLEOTIDE SEQUENCE [LARGE SCALE GENOMIC DNA]</scope>
</reference>
<dbReference type="Proteomes" id="UP000021315">
    <property type="component" value="Unassembled WGS sequence"/>
</dbReference>
<protein>
    <submittedName>
        <fullName evidence="1">Uncharacterized protein</fullName>
    </submittedName>
</protein>
<name>A0A080M8M5_9PROT</name>
<gene>
    <name evidence="1" type="ORF">AW06_001322</name>
</gene>
<proteinExistence type="predicted"/>
<dbReference type="EMBL" id="JDST02000022">
    <property type="protein sequence ID" value="KFB77553.1"/>
    <property type="molecule type" value="Genomic_DNA"/>
</dbReference>
<comment type="caution">
    <text evidence="1">The sequence shown here is derived from an EMBL/GenBank/DDBJ whole genome shotgun (WGS) entry which is preliminary data.</text>
</comment>
<organism evidence="1 2">
    <name type="scientific">Candidatus Accumulibacter cognatus</name>
    <dbReference type="NCBI Taxonomy" id="2954383"/>
    <lineage>
        <taxon>Bacteria</taxon>
        <taxon>Pseudomonadati</taxon>
        <taxon>Pseudomonadota</taxon>
        <taxon>Betaproteobacteria</taxon>
        <taxon>Candidatus Accumulibacter</taxon>
    </lineage>
</organism>
<evidence type="ECO:0000313" key="1">
    <source>
        <dbReference type="EMBL" id="KFB77553.1"/>
    </source>
</evidence>
<evidence type="ECO:0000313" key="2">
    <source>
        <dbReference type="Proteomes" id="UP000021315"/>
    </source>
</evidence>
<dbReference type="RefSeq" id="WP_034946679.1">
    <property type="nucleotide sequence ID" value="NZ_JDST02000022.1"/>
</dbReference>
<sequence>MMHICTERTDLDELIGNQYWSGQHLCFHYGPLALAMKGGEELILEQCEALSPFMLAKVNFLLRDLFIDDTAEMIRPQEGFRLTLRRSEAIENREQKARAV</sequence>